<accession>A0A7N0UH29</accession>
<proteinExistence type="inferred from homology"/>
<dbReference type="PANTHER" id="PTHR10291:SF43">
    <property type="entry name" value="DEHYDRODOLICHYL DIPHOSPHATE SYNTHASE COMPLEX SUBUNIT DHDDS"/>
    <property type="match status" value="1"/>
</dbReference>
<dbReference type="EnsemblPlants" id="Kaladp0068s0078.1.v1.1">
    <property type="protein sequence ID" value="Kaladp0068s0078.1.v1.1"/>
    <property type="gene ID" value="Kaladp0068s0078.v1.1"/>
</dbReference>
<keyword evidence="2" id="KW-0808">Transferase</keyword>
<dbReference type="GO" id="GO:0045547">
    <property type="term" value="F:ditrans,polycis-polyprenyl diphosphate synthase [(2E,6E)-farnesyl diphosphate specific] activity"/>
    <property type="evidence" value="ECO:0007669"/>
    <property type="project" value="TreeGrafter"/>
</dbReference>
<comment type="similarity">
    <text evidence="1">Belongs to the UPP synthase family.</text>
</comment>
<dbReference type="Gene3D" id="3.40.1180.10">
    <property type="entry name" value="Decaprenyl diphosphate synthase-like"/>
    <property type="match status" value="2"/>
</dbReference>
<dbReference type="PANTHER" id="PTHR10291">
    <property type="entry name" value="DEHYDRODOLICHYL DIPHOSPHATE SYNTHASE FAMILY MEMBER"/>
    <property type="match status" value="1"/>
</dbReference>
<name>A0A7N0UH29_KALFE</name>
<dbReference type="InterPro" id="IPR036424">
    <property type="entry name" value="UPP_synth-like_sf"/>
</dbReference>
<reference evidence="3" key="1">
    <citation type="submission" date="2021-01" db="UniProtKB">
        <authorList>
            <consortium name="EnsemblPlants"/>
        </authorList>
    </citation>
    <scope>IDENTIFICATION</scope>
</reference>
<evidence type="ECO:0000313" key="3">
    <source>
        <dbReference type="EnsemblPlants" id="Kaladp0068s0078.1.v1.1"/>
    </source>
</evidence>
<dbReference type="InterPro" id="IPR018520">
    <property type="entry name" value="UPP_synth-like_CS"/>
</dbReference>
<dbReference type="Pfam" id="PF01255">
    <property type="entry name" value="Prenyltransf"/>
    <property type="match status" value="2"/>
</dbReference>
<evidence type="ECO:0008006" key="5">
    <source>
        <dbReference type="Google" id="ProtNLM"/>
    </source>
</evidence>
<dbReference type="Gramene" id="Kaladp0068s0078.1.v1.1">
    <property type="protein sequence ID" value="Kaladp0068s0078.1.v1.1"/>
    <property type="gene ID" value="Kaladp0068s0078.v1.1"/>
</dbReference>
<evidence type="ECO:0000256" key="2">
    <source>
        <dbReference type="ARBA" id="ARBA00022679"/>
    </source>
</evidence>
<dbReference type="PROSITE" id="PS01066">
    <property type="entry name" value="UPP_SYNTHASE"/>
    <property type="match status" value="1"/>
</dbReference>
<protein>
    <recommendedName>
        <fullName evidence="5">Alkyl transferase</fullName>
    </recommendedName>
</protein>
<evidence type="ECO:0000256" key="1">
    <source>
        <dbReference type="ARBA" id="ARBA00005432"/>
    </source>
</evidence>
<dbReference type="InterPro" id="IPR001441">
    <property type="entry name" value="UPP_synth-like"/>
</dbReference>
<keyword evidence="4" id="KW-1185">Reference proteome</keyword>
<sequence length="186" mass="21432">MDGNRRYEKKHTMEAGGGHTAGFLALMGLLKHCYLAGVKYVTIYHFDNFKRPAAEVNLLMNLMREKIEDLLREESVISQSKLRNGRWLPVRLAEVERHLYMSVVPDPDIVIRSSGEFRLSDFLLWQTANTLMCAPVALWPEIGFKDLCWAIINFQRSYSYLEKKPNKPKRSVSILLAADLVTLFRA</sequence>
<evidence type="ECO:0000313" key="4">
    <source>
        <dbReference type="Proteomes" id="UP000594263"/>
    </source>
</evidence>
<dbReference type="AlphaFoldDB" id="A0A7N0UH29"/>
<dbReference type="GO" id="GO:0005783">
    <property type="term" value="C:endoplasmic reticulum"/>
    <property type="evidence" value="ECO:0007669"/>
    <property type="project" value="TreeGrafter"/>
</dbReference>
<dbReference type="SUPFAM" id="SSF64005">
    <property type="entry name" value="Undecaprenyl diphosphate synthase"/>
    <property type="match status" value="1"/>
</dbReference>
<dbReference type="GO" id="GO:0016094">
    <property type="term" value="P:polyprenol biosynthetic process"/>
    <property type="evidence" value="ECO:0007669"/>
    <property type="project" value="TreeGrafter"/>
</dbReference>
<organism evidence="3 4">
    <name type="scientific">Kalanchoe fedtschenkoi</name>
    <name type="common">Lavender scallops</name>
    <name type="synonym">South American air plant</name>
    <dbReference type="NCBI Taxonomy" id="63787"/>
    <lineage>
        <taxon>Eukaryota</taxon>
        <taxon>Viridiplantae</taxon>
        <taxon>Streptophyta</taxon>
        <taxon>Embryophyta</taxon>
        <taxon>Tracheophyta</taxon>
        <taxon>Spermatophyta</taxon>
        <taxon>Magnoliopsida</taxon>
        <taxon>eudicotyledons</taxon>
        <taxon>Gunneridae</taxon>
        <taxon>Pentapetalae</taxon>
        <taxon>Saxifragales</taxon>
        <taxon>Crassulaceae</taxon>
        <taxon>Kalanchoe</taxon>
    </lineage>
</organism>
<dbReference type="Proteomes" id="UP000594263">
    <property type="component" value="Unplaced"/>
</dbReference>